<dbReference type="Proteomes" id="UP000010296">
    <property type="component" value="Unassembled WGS sequence"/>
</dbReference>
<proteinExistence type="predicted"/>
<dbReference type="PATRIC" id="fig|888064.11.peg.1384"/>
<protein>
    <submittedName>
        <fullName evidence="1">Uncharacterized protein</fullName>
    </submittedName>
</protein>
<keyword evidence="2" id="KW-1185">Reference proteome</keyword>
<organism evidence="1 2">
    <name type="scientific">Enterococcus italicus (strain DSM 15952 / CCUG 50447 / LMG 22039 / TP 1.5)</name>
    <dbReference type="NCBI Taxonomy" id="888064"/>
    <lineage>
        <taxon>Bacteria</taxon>
        <taxon>Bacillati</taxon>
        <taxon>Bacillota</taxon>
        <taxon>Bacilli</taxon>
        <taxon>Lactobacillales</taxon>
        <taxon>Enterococcaceae</taxon>
        <taxon>Enterococcus</taxon>
    </lineage>
</organism>
<gene>
    <name evidence="1" type="ORF">HMPREF9088_0244</name>
</gene>
<name>E6LD04_ENTI1</name>
<comment type="caution">
    <text evidence="1">The sequence shown here is derived from an EMBL/GenBank/DDBJ whole genome shotgun (WGS) entry which is preliminary data.</text>
</comment>
<dbReference type="RefSeq" id="WP_007207265.1">
    <property type="nucleotide sequence ID" value="NZ_GL622241.1"/>
</dbReference>
<accession>E6LD04</accession>
<dbReference type="AlphaFoldDB" id="E6LD04"/>
<dbReference type="HOGENOM" id="CLU_1265324_0_0_9"/>
<evidence type="ECO:0000313" key="2">
    <source>
        <dbReference type="Proteomes" id="UP000010296"/>
    </source>
</evidence>
<sequence length="218" mass="24305">MFGDIAVDWSICEQPYGQILQTNLESKDIYSQQAYACKSWLKRFGKKEVNDCPTILSIEGKTGSGRSSFLASIRKIGLILAPDLAFSAIVSFSELDEISSKKDVSAILAASIQGLTMGKALLEDNQLVNSGMNHTNLDEWVSTYSAQAGGTNPMNKYVILLDDFDHLSLPDQVVWWKCINELATLHAYIAVVVTIDQWQRVKNLESLPQIVYFHSAFY</sequence>
<reference evidence="1 2" key="1">
    <citation type="submission" date="2010-12" db="EMBL/GenBank/DDBJ databases">
        <authorList>
            <person name="Muzny D."/>
            <person name="Qin X."/>
            <person name="Deng J."/>
            <person name="Jiang H."/>
            <person name="Liu Y."/>
            <person name="Qu J."/>
            <person name="Song X.-Z."/>
            <person name="Zhang L."/>
            <person name="Thornton R."/>
            <person name="Coyle M."/>
            <person name="Francisco L."/>
            <person name="Jackson L."/>
            <person name="Javaid M."/>
            <person name="Korchina V."/>
            <person name="Kovar C."/>
            <person name="Mata R."/>
            <person name="Mathew T."/>
            <person name="Ngo R."/>
            <person name="Nguyen L."/>
            <person name="Nguyen N."/>
            <person name="Okwuonu G."/>
            <person name="Ongeri F."/>
            <person name="Pham C."/>
            <person name="Simmons D."/>
            <person name="Wilczek-Boney K."/>
            <person name="Hale W."/>
            <person name="Jakkamsetti A."/>
            <person name="Pham P."/>
            <person name="Ruth R."/>
            <person name="San Lucas F."/>
            <person name="Warren J."/>
            <person name="Zhang J."/>
            <person name="Zhao Z."/>
            <person name="Zhou C."/>
            <person name="Zhu D."/>
            <person name="Lee S."/>
            <person name="Bess C."/>
            <person name="Blankenburg K."/>
            <person name="Forbes L."/>
            <person name="Fu Q."/>
            <person name="Gubbala S."/>
            <person name="Hirani K."/>
            <person name="Jayaseelan J.C."/>
            <person name="Lara F."/>
            <person name="Munidasa M."/>
            <person name="Palculict T."/>
            <person name="Patil S."/>
            <person name="Pu L.-L."/>
            <person name="Saada N."/>
            <person name="Tang L."/>
            <person name="Weissenberger G."/>
            <person name="Zhu Y."/>
            <person name="Hemphill L."/>
            <person name="Shang Y."/>
            <person name="Youmans B."/>
            <person name="Ayvaz T."/>
            <person name="Ross M."/>
            <person name="Santibanez J."/>
            <person name="Aqrawi P."/>
            <person name="Gross S."/>
            <person name="Joshi V."/>
            <person name="Fowler G."/>
            <person name="Nazareth L."/>
            <person name="Reid J."/>
            <person name="Worley K."/>
            <person name="Petrosino J."/>
            <person name="Highlander S."/>
            <person name="Gibbs R."/>
        </authorList>
    </citation>
    <scope>NUCLEOTIDE SEQUENCE [LARGE SCALE GENOMIC DNA]</scope>
    <source>
        <strain evidence="2">DSM 15952 / CCUG 50447 / LMG 22039 / TP 1.5</strain>
    </source>
</reference>
<dbReference type="EMBL" id="AEPV01000005">
    <property type="protein sequence ID" value="EFU74930.1"/>
    <property type="molecule type" value="Genomic_DNA"/>
</dbReference>
<dbReference type="STRING" id="888064.HMPREF9088_0244"/>
<evidence type="ECO:0000313" key="1">
    <source>
        <dbReference type="EMBL" id="EFU74930.1"/>
    </source>
</evidence>